<dbReference type="PIRSF" id="PIRSF006324">
    <property type="entry name" value="LeuE"/>
    <property type="match status" value="1"/>
</dbReference>
<evidence type="ECO:0000256" key="6">
    <source>
        <dbReference type="ARBA" id="ARBA00023136"/>
    </source>
</evidence>
<comment type="subcellular location">
    <subcellularLocation>
        <location evidence="1">Cell membrane</location>
        <topology evidence="1">Multi-pass membrane protein</topology>
    </subcellularLocation>
</comment>
<feature type="transmembrane region" description="Helical" evidence="7">
    <location>
        <begin position="150"/>
        <end position="171"/>
    </location>
</feature>
<comment type="similarity">
    <text evidence="2">Belongs to the Rht family.</text>
</comment>
<evidence type="ECO:0000313" key="8">
    <source>
        <dbReference type="EMBL" id="TDR32983.1"/>
    </source>
</evidence>
<reference evidence="8 9" key="1">
    <citation type="submission" date="2019-03" db="EMBL/GenBank/DDBJ databases">
        <title>Genomic Encyclopedia of Type Strains, Phase IV (KMG-IV): sequencing the most valuable type-strain genomes for metagenomic binning, comparative biology and taxonomic classification.</title>
        <authorList>
            <person name="Goeker M."/>
        </authorList>
    </citation>
    <scope>NUCLEOTIDE SEQUENCE [LARGE SCALE GENOMIC DNA]</scope>
    <source>
        <strain evidence="8 9">DSM 102852</strain>
    </source>
</reference>
<keyword evidence="6 7" id="KW-0472">Membrane</keyword>
<evidence type="ECO:0000256" key="5">
    <source>
        <dbReference type="ARBA" id="ARBA00022989"/>
    </source>
</evidence>
<evidence type="ECO:0000256" key="7">
    <source>
        <dbReference type="SAM" id="Phobius"/>
    </source>
</evidence>
<dbReference type="EMBL" id="SNZE01000001">
    <property type="protein sequence ID" value="TDR32983.1"/>
    <property type="molecule type" value="Genomic_DNA"/>
</dbReference>
<feature type="transmembrane region" description="Helical" evidence="7">
    <location>
        <begin position="44"/>
        <end position="65"/>
    </location>
</feature>
<feature type="transmembrane region" description="Helical" evidence="7">
    <location>
        <begin position="191"/>
        <end position="211"/>
    </location>
</feature>
<feature type="transmembrane region" description="Helical" evidence="7">
    <location>
        <begin position="72"/>
        <end position="92"/>
    </location>
</feature>
<dbReference type="PANTHER" id="PTHR30086:SF14">
    <property type="entry name" value="HOMOSERINE_HOMOSERINE LACTONE EFFLUX PROTEIN"/>
    <property type="match status" value="1"/>
</dbReference>
<dbReference type="AlphaFoldDB" id="A0A4R6YBH5"/>
<accession>A0A4R6YBH5</accession>
<dbReference type="Pfam" id="PF01810">
    <property type="entry name" value="LysE"/>
    <property type="match status" value="1"/>
</dbReference>
<keyword evidence="5 7" id="KW-1133">Transmembrane helix</keyword>
<evidence type="ECO:0000256" key="1">
    <source>
        <dbReference type="ARBA" id="ARBA00004651"/>
    </source>
</evidence>
<dbReference type="InterPro" id="IPR001123">
    <property type="entry name" value="LeuE-type"/>
</dbReference>
<dbReference type="RefSeq" id="WP_211336864.1">
    <property type="nucleotide sequence ID" value="NZ_SNZE01000001.1"/>
</dbReference>
<proteinExistence type="inferred from homology"/>
<organism evidence="8 9">
    <name type="scientific">Hydromonas duriensis</name>
    <dbReference type="NCBI Taxonomy" id="1527608"/>
    <lineage>
        <taxon>Bacteria</taxon>
        <taxon>Pseudomonadati</taxon>
        <taxon>Pseudomonadota</taxon>
        <taxon>Betaproteobacteria</taxon>
        <taxon>Burkholderiales</taxon>
        <taxon>Burkholderiaceae</taxon>
        <taxon>Hydromonas</taxon>
    </lineage>
</organism>
<dbReference type="GO" id="GO:0042970">
    <property type="term" value="F:homoserine transmembrane transporter activity"/>
    <property type="evidence" value="ECO:0007669"/>
    <property type="project" value="TreeGrafter"/>
</dbReference>
<evidence type="ECO:0000256" key="4">
    <source>
        <dbReference type="ARBA" id="ARBA00022692"/>
    </source>
</evidence>
<sequence>MISLSLWLTYVAAVFFISGTPGPNMLFAMTQGLRYGLRPIWPTLLGEVCGVLLILCLSMSGLGAILKSSLTLFTILKWIGAAYLIYLGIQMWRTVDEAAPLTDDTVNTRSCAPSFSNQFRTGLGVALSNPKAILFGLAFFPQFIHTDAPLLSQAIILLGTFAIIETAWMCIYATSGTQLSRFLASPARMRCFNRVSGSAFILAGLGLGLFGKSK</sequence>
<evidence type="ECO:0000256" key="2">
    <source>
        <dbReference type="ARBA" id="ARBA00007928"/>
    </source>
</evidence>
<evidence type="ECO:0000256" key="3">
    <source>
        <dbReference type="ARBA" id="ARBA00022475"/>
    </source>
</evidence>
<dbReference type="GO" id="GO:0005886">
    <property type="term" value="C:plasma membrane"/>
    <property type="evidence" value="ECO:0007669"/>
    <property type="project" value="UniProtKB-SubCell"/>
</dbReference>
<keyword evidence="4 7" id="KW-0812">Transmembrane</keyword>
<protein>
    <submittedName>
        <fullName evidence="8">Threonine/homoserine/homoserine lactone efflux protein</fullName>
    </submittedName>
</protein>
<keyword evidence="3" id="KW-1003">Cell membrane</keyword>
<name>A0A4R6YBH5_9BURK</name>
<dbReference type="Proteomes" id="UP000294480">
    <property type="component" value="Unassembled WGS sequence"/>
</dbReference>
<comment type="caution">
    <text evidence="8">The sequence shown here is derived from an EMBL/GenBank/DDBJ whole genome shotgun (WGS) entry which is preliminary data.</text>
</comment>
<gene>
    <name evidence="8" type="ORF">DFR44_10132</name>
</gene>
<dbReference type="PANTHER" id="PTHR30086">
    <property type="entry name" value="ARGININE EXPORTER PROTEIN ARGO"/>
    <property type="match status" value="1"/>
</dbReference>
<evidence type="ECO:0000313" key="9">
    <source>
        <dbReference type="Proteomes" id="UP000294480"/>
    </source>
</evidence>
<keyword evidence="9" id="KW-1185">Reference proteome</keyword>